<comment type="caution">
    <text evidence="5">The sequence shown here is derived from an EMBL/GenBank/DDBJ whole genome shotgun (WGS) entry which is preliminary data.</text>
</comment>
<evidence type="ECO:0000313" key="6">
    <source>
        <dbReference type="Proteomes" id="UP000835052"/>
    </source>
</evidence>
<accession>A0A8S1HSU8</accession>
<dbReference type="PANTHER" id="PTHR10910">
    <property type="entry name" value="EUKARYOTE SPECIFIC DSRNA BINDING PROTEIN"/>
    <property type="match status" value="1"/>
</dbReference>
<feature type="region of interest" description="Disordered" evidence="2">
    <location>
        <begin position="63"/>
        <end position="97"/>
    </location>
</feature>
<dbReference type="InterPro" id="IPR002466">
    <property type="entry name" value="A_deamin"/>
</dbReference>
<keyword evidence="1" id="KW-0694">RNA-binding</keyword>
<dbReference type="Proteomes" id="UP000835052">
    <property type="component" value="Unassembled WGS sequence"/>
</dbReference>
<sequence>MDPNNGASYGGYGYGDAYAATNDPNESLNYGWPAAGVMSSMSEGQAPYQQSSGFPLKGSGRGFVAQGGSWAPPPTRSSFPRKNGPPFGWKNNVQKKSDTQKRVEAAGKLPAMLLHELFRNVTEDYQEVQSVPKKYRCNITINGQQFSMEAANKKAAKHRAAELALRSLRPDLQVKPYEEGITTVPTNAVAAKRPAAEPLAQQHEGAKNNVGGKKIKLSPLDSALSLLDFFRKLCSDAGAAFAPVFDCAPVGKTDSPTDSQTEYTVTLSFPAQQRTYTRTGKGKAMLKDLVIREALQDFFKISDADIRSVIRRNLCNKIQTDIPIVQTLHIVCDLSHCDVKFTFDTPDNIPLGTGPTPYIAVCKIIDHSEGDKEISFKSEPAGSKHEAKERAALHMLRSYFEIDPVSKVGDENQQGQAVQGPCQILNIMWTRRNKKAAAIKYDFTDLSLNNMPNFLCFCEVEGEKYQGEGRSKKLAKNAAATEVLRALFKYEYSVDGPLPPELAPKKHSDKQAEKNSRFEGAVVSPLCTEILEFSKQKYYDMCSEFRIGMSTQMACFFLVNEKNEKRLLSIGSSAPTVIDVGTLTSAKGNSIVHLDPLVLARRGLVRYLMSEVELEAQDPTQTIFLRGADNKLKLRPNYHLVLYANYPPNCSFAALERPEKRLSYLTRNAFLPTPDEPQTLQEVQETSEIRINSTADKVFKWSVLGVQGALLSTLMHPILPTTAFFGHAAPVSDESLKFALFGRLGEPKIPFTVESKRVNIMMLQSEPHLWYRSSNGPEVIDCTTGRTTKGAPSKVCKSELFEEYRKLKDAITTTESYEDTKARAHEYQLAKNMFYEQLQKDGFGAWQKKPKELVDFTFDSLDVKF</sequence>
<evidence type="ECO:0000313" key="5">
    <source>
        <dbReference type="EMBL" id="CAD6197588.1"/>
    </source>
</evidence>
<dbReference type="AlphaFoldDB" id="A0A8S1HSU8"/>
<dbReference type="InterPro" id="IPR014720">
    <property type="entry name" value="dsRBD_dom"/>
</dbReference>
<dbReference type="Pfam" id="PF00035">
    <property type="entry name" value="dsrm"/>
    <property type="match status" value="2"/>
</dbReference>
<dbReference type="OrthoDB" id="10268011at2759"/>
<dbReference type="GO" id="GO:0006396">
    <property type="term" value="P:RNA processing"/>
    <property type="evidence" value="ECO:0007669"/>
    <property type="project" value="InterPro"/>
</dbReference>
<evidence type="ECO:0000259" key="3">
    <source>
        <dbReference type="PROSITE" id="PS50137"/>
    </source>
</evidence>
<dbReference type="CDD" id="cd00048">
    <property type="entry name" value="DSRM_SF"/>
    <property type="match status" value="1"/>
</dbReference>
<dbReference type="GO" id="GO:0005730">
    <property type="term" value="C:nucleolus"/>
    <property type="evidence" value="ECO:0007669"/>
    <property type="project" value="TreeGrafter"/>
</dbReference>
<reference evidence="5" key="1">
    <citation type="submission" date="2020-10" db="EMBL/GenBank/DDBJ databases">
        <authorList>
            <person name="Kikuchi T."/>
        </authorList>
    </citation>
    <scope>NUCLEOTIDE SEQUENCE</scope>
    <source>
        <strain evidence="5">NKZ352</strain>
    </source>
</reference>
<dbReference type="SMART" id="SM00358">
    <property type="entry name" value="DSRM"/>
    <property type="match status" value="2"/>
</dbReference>
<keyword evidence="6" id="KW-1185">Reference proteome</keyword>
<evidence type="ECO:0000256" key="1">
    <source>
        <dbReference type="PROSITE-ProRule" id="PRU00266"/>
    </source>
</evidence>
<dbReference type="PANTHER" id="PTHR10910:SF144">
    <property type="entry name" value="A TO I EDITASE DOMAIN-CONTAINING PROTEIN-RELATED"/>
    <property type="match status" value="1"/>
</dbReference>
<proteinExistence type="predicted"/>
<dbReference type="GO" id="GO:0005737">
    <property type="term" value="C:cytoplasm"/>
    <property type="evidence" value="ECO:0007669"/>
    <property type="project" value="TreeGrafter"/>
</dbReference>
<gene>
    <name evidence="5" type="ORF">CAUJ_LOCUS13497</name>
</gene>
<name>A0A8S1HSU8_9PELO</name>
<evidence type="ECO:0000256" key="2">
    <source>
        <dbReference type="SAM" id="MobiDB-lite"/>
    </source>
</evidence>
<dbReference type="PROSITE" id="PS50137">
    <property type="entry name" value="DS_RBD"/>
    <property type="match status" value="2"/>
</dbReference>
<dbReference type="SMART" id="SM00552">
    <property type="entry name" value="ADEAMc"/>
    <property type="match status" value="1"/>
</dbReference>
<dbReference type="EMBL" id="CAJGYM010000099">
    <property type="protein sequence ID" value="CAD6197588.1"/>
    <property type="molecule type" value="Genomic_DNA"/>
</dbReference>
<dbReference type="Gene3D" id="3.30.160.20">
    <property type="match status" value="2"/>
</dbReference>
<protein>
    <submittedName>
        <fullName evidence="5">Uncharacterized protein</fullName>
    </submittedName>
</protein>
<feature type="domain" description="A to I editase" evidence="4">
    <location>
        <begin position="569"/>
        <end position="856"/>
    </location>
</feature>
<dbReference type="GO" id="GO:0006382">
    <property type="term" value="P:adenosine to inosine editing"/>
    <property type="evidence" value="ECO:0007669"/>
    <property type="project" value="TreeGrafter"/>
</dbReference>
<dbReference type="SUPFAM" id="SSF54768">
    <property type="entry name" value="dsRNA-binding domain-like"/>
    <property type="match status" value="2"/>
</dbReference>
<evidence type="ECO:0000259" key="4">
    <source>
        <dbReference type="PROSITE" id="PS50141"/>
    </source>
</evidence>
<dbReference type="GO" id="GO:0003726">
    <property type="term" value="F:double-stranded RNA adenosine deaminase activity"/>
    <property type="evidence" value="ECO:0007669"/>
    <property type="project" value="TreeGrafter"/>
</dbReference>
<feature type="domain" description="DRBM" evidence="3">
    <location>
        <begin position="109"/>
        <end position="170"/>
    </location>
</feature>
<feature type="domain" description="DRBM" evidence="3">
    <location>
        <begin position="420"/>
        <end position="489"/>
    </location>
</feature>
<dbReference type="Pfam" id="PF02137">
    <property type="entry name" value="A_deamin"/>
    <property type="match status" value="1"/>
</dbReference>
<dbReference type="PROSITE" id="PS50141">
    <property type="entry name" value="A_DEAMIN_EDITASE"/>
    <property type="match status" value="1"/>
</dbReference>
<dbReference type="GO" id="GO:0008251">
    <property type="term" value="F:tRNA-specific adenosine deaminase activity"/>
    <property type="evidence" value="ECO:0007669"/>
    <property type="project" value="TreeGrafter"/>
</dbReference>
<dbReference type="GO" id="GO:0003725">
    <property type="term" value="F:double-stranded RNA binding"/>
    <property type="evidence" value="ECO:0007669"/>
    <property type="project" value="TreeGrafter"/>
</dbReference>
<organism evidence="5 6">
    <name type="scientific">Caenorhabditis auriculariae</name>
    <dbReference type="NCBI Taxonomy" id="2777116"/>
    <lineage>
        <taxon>Eukaryota</taxon>
        <taxon>Metazoa</taxon>
        <taxon>Ecdysozoa</taxon>
        <taxon>Nematoda</taxon>
        <taxon>Chromadorea</taxon>
        <taxon>Rhabditida</taxon>
        <taxon>Rhabditina</taxon>
        <taxon>Rhabditomorpha</taxon>
        <taxon>Rhabditoidea</taxon>
        <taxon>Rhabditidae</taxon>
        <taxon>Peloderinae</taxon>
        <taxon>Caenorhabditis</taxon>
    </lineage>
</organism>